<dbReference type="CDD" id="cd08023">
    <property type="entry name" value="GH16_laminarinase_like"/>
    <property type="match status" value="1"/>
</dbReference>
<evidence type="ECO:0000259" key="3">
    <source>
        <dbReference type="PROSITE" id="PS51762"/>
    </source>
</evidence>
<dbReference type="GO" id="GO:0005975">
    <property type="term" value="P:carbohydrate metabolic process"/>
    <property type="evidence" value="ECO:0007669"/>
    <property type="project" value="InterPro"/>
</dbReference>
<protein>
    <submittedName>
        <fullName evidence="4">Beta-glucanase</fullName>
    </submittedName>
</protein>
<dbReference type="SUPFAM" id="SSF49899">
    <property type="entry name" value="Concanavalin A-like lectins/glucanases"/>
    <property type="match status" value="1"/>
</dbReference>
<dbReference type="RefSeq" id="WP_318347850.1">
    <property type="nucleotide sequence ID" value="NZ_AP018694.1"/>
</dbReference>
<dbReference type="GO" id="GO:0004553">
    <property type="term" value="F:hydrolase activity, hydrolyzing O-glycosyl compounds"/>
    <property type="evidence" value="ECO:0007669"/>
    <property type="project" value="InterPro"/>
</dbReference>
<dbReference type="EMBL" id="AP018694">
    <property type="protein sequence ID" value="BBE19621.1"/>
    <property type="molecule type" value="Genomic_DNA"/>
</dbReference>
<dbReference type="InterPro" id="IPR050546">
    <property type="entry name" value="Glycosyl_Hydrlase_16"/>
</dbReference>
<dbReference type="Gene3D" id="2.60.120.200">
    <property type="match status" value="1"/>
</dbReference>
<reference evidence="4" key="1">
    <citation type="journal article" date="2020" name="Int. J. Syst. Evol. Microbiol.">
        <title>Aquipluma nitroreducens gen. nov. sp. nov., a novel facultatively anaerobic bacterium isolated from a freshwater lake.</title>
        <authorList>
            <person name="Watanabe M."/>
            <person name="Kojima H."/>
            <person name="Fukui M."/>
        </authorList>
    </citation>
    <scope>NUCLEOTIDE SEQUENCE</scope>
    <source>
        <strain evidence="4">MeG22</strain>
    </source>
</reference>
<dbReference type="PROSITE" id="PS51762">
    <property type="entry name" value="GH16_2"/>
    <property type="match status" value="1"/>
</dbReference>
<keyword evidence="2" id="KW-0732">Signal</keyword>
<organism evidence="4 5">
    <name type="scientific">Aquipluma nitroreducens</name>
    <dbReference type="NCBI Taxonomy" id="2010828"/>
    <lineage>
        <taxon>Bacteria</taxon>
        <taxon>Pseudomonadati</taxon>
        <taxon>Bacteroidota</taxon>
        <taxon>Bacteroidia</taxon>
        <taxon>Marinilabiliales</taxon>
        <taxon>Prolixibacteraceae</taxon>
        <taxon>Aquipluma</taxon>
    </lineage>
</organism>
<accession>A0A5K7SDE2</accession>
<evidence type="ECO:0000313" key="5">
    <source>
        <dbReference type="Proteomes" id="UP001193389"/>
    </source>
</evidence>
<dbReference type="Proteomes" id="UP001193389">
    <property type="component" value="Chromosome"/>
</dbReference>
<dbReference type="Pfam" id="PF00722">
    <property type="entry name" value="Glyco_hydro_16"/>
    <property type="match status" value="1"/>
</dbReference>
<proteinExistence type="inferred from homology"/>
<comment type="similarity">
    <text evidence="1">Belongs to the glycosyl hydrolase 16 family.</text>
</comment>
<feature type="signal peptide" evidence="2">
    <location>
        <begin position="1"/>
        <end position="20"/>
    </location>
</feature>
<dbReference type="PANTHER" id="PTHR10963">
    <property type="entry name" value="GLYCOSYL HYDROLASE-RELATED"/>
    <property type="match status" value="1"/>
</dbReference>
<sequence>MKRLFFFTILICSTSLWGCAKDNKSEPTGVKPGTGTPTGNYELVWSDEFDYNGLPDSKKWSYDTEGNANGWGNNEAQFYTSGQLKNSEVKDGYLYINAIKEDVEGKKYTSARLITKSKGDWLYGKAEVRAKLPEGRGMWPAIWMLSTDWTYGGWPASGEIDIMENVGYDPYVIVASAHTQSYNHVQGTQKNATTTVSDCYTQFHNYILEWESSEYRVYVDDKLYFTFKNEGKGFPVWPFDKRFHLLLNVAVGGNWGGQKGIDDTIFPRSMVVDYVRVYQKK</sequence>
<evidence type="ECO:0000256" key="2">
    <source>
        <dbReference type="SAM" id="SignalP"/>
    </source>
</evidence>
<keyword evidence="5" id="KW-1185">Reference proteome</keyword>
<name>A0A5K7SDE2_9BACT</name>
<dbReference type="KEGG" id="anf:AQPE_3807"/>
<dbReference type="AlphaFoldDB" id="A0A5K7SDE2"/>
<feature type="chain" id="PRO_5024403897" evidence="2">
    <location>
        <begin position="21"/>
        <end position="281"/>
    </location>
</feature>
<dbReference type="PANTHER" id="PTHR10963:SF55">
    <property type="entry name" value="GLYCOSIDE HYDROLASE FAMILY 16 PROTEIN"/>
    <property type="match status" value="1"/>
</dbReference>
<dbReference type="InterPro" id="IPR000757">
    <property type="entry name" value="Beta-glucanase-like"/>
</dbReference>
<evidence type="ECO:0000313" key="4">
    <source>
        <dbReference type="EMBL" id="BBE19621.1"/>
    </source>
</evidence>
<dbReference type="InterPro" id="IPR013320">
    <property type="entry name" value="ConA-like_dom_sf"/>
</dbReference>
<feature type="domain" description="GH16" evidence="3">
    <location>
        <begin position="15"/>
        <end position="281"/>
    </location>
</feature>
<evidence type="ECO:0000256" key="1">
    <source>
        <dbReference type="ARBA" id="ARBA00006865"/>
    </source>
</evidence>
<gene>
    <name evidence="4" type="ORF">AQPE_3807</name>
</gene>